<sequence>MARLVLSLILTTGLVMPVFAREAPEVRCPSADAIRREIIKELKAVRAEPRYCGRKQFGPARPLGWNPKLFEAAEKHAREMSRNERLSHRGRDGQKAGGRITRAGYDWEVYGENIAQGQRTVGEVMRSWLESPEHCSAIMEKDFEEVAVACAAGGRGSPYWVMVLAAPLTQFRR</sequence>
<evidence type="ECO:0000256" key="1">
    <source>
        <dbReference type="SAM" id="SignalP"/>
    </source>
</evidence>
<protein>
    <submittedName>
        <fullName evidence="3">Allergen V5/Tpx-1-like protein</fullName>
    </submittedName>
</protein>
<dbReference type="PANTHER" id="PTHR31157:SF1">
    <property type="entry name" value="SCP DOMAIN-CONTAINING PROTEIN"/>
    <property type="match status" value="1"/>
</dbReference>
<evidence type="ECO:0000259" key="2">
    <source>
        <dbReference type="Pfam" id="PF00188"/>
    </source>
</evidence>
<dbReference type="InterPro" id="IPR014044">
    <property type="entry name" value="CAP_dom"/>
</dbReference>
<organism evidence="3 4">
    <name type="scientific">Methylocaldum marinum</name>
    <dbReference type="NCBI Taxonomy" id="1432792"/>
    <lineage>
        <taxon>Bacteria</taxon>
        <taxon>Pseudomonadati</taxon>
        <taxon>Pseudomonadota</taxon>
        <taxon>Gammaproteobacteria</taxon>
        <taxon>Methylococcales</taxon>
        <taxon>Methylococcaceae</taxon>
        <taxon>Methylocaldum</taxon>
    </lineage>
</organism>
<dbReference type="Pfam" id="PF00188">
    <property type="entry name" value="CAP"/>
    <property type="match status" value="1"/>
</dbReference>
<keyword evidence="1" id="KW-0732">Signal</keyword>
<feature type="signal peptide" evidence="1">
    <location>
        <begin position="1"/>
        <end position="20"/>
    </location>
</feature>
<dbReference type="Gene3D" id="3.40.33.10">
    <property type="entry name" value="CAP"/>
    <property type="match status" value="1"/>
</dbReference>
<dbReference type="SUPFAM" id="SSF55797">
    <property type="entry name" value="PR-1-like"/>
    <property type="match status" value="1"/>
</dbReference>
<feature type="chain" id="PRO_5012287060" evidence="1">
    <location>
        <begin position="21"/>
        <end position="173"/>
    </location>
</feature>
<dbReference type="RefSeq" id="WP_119630545.1">
    <property type="nucleotide sequence ID" value="NZ_AP017928.1"/>
</dbReference>
<dbReference type="AlphaFoldDB" id="A0A250KUH9"/>
<dbReference type="EMBL" id="AP017928">
    <property type="protein sequence ID" value="BBA35318.1"/>
    <property type="molecule type" value="Genomic_DNA"/>
</dbReference>
<dbReference type="Proteomes" id="UP000266313">
    <property type="component" value="Chromosome"/>
</dbReference>
<name>A0A250KUH9_9GAMM</name>
<dbReference type="PANTHER" id="PTHR31157">
    <property type="entry name" value="SCP DOMAIN-CONTAINING PROTEIN"/>
    <property type="match status" value="1"/>
</dbReference>
<reference evidence="3 4" key="1">
    <citation type="submission" date="2016-12" db="EMBL/GenBank/DDBJ databases">
        <title>Genome sequencing of Methylocaldum marinum.</title>
        <authorList>
            <person name="Takeuchi M."/>
            <person name="Kamagata Y."/>
            <person name="Hiraoka S."/>
            <person name="Oshima K."/>
            <person name="Hattori M."/>
            <person name="Iwasaki W."/>
        </authorList>
    </citation>
    <scope>NUCLEOTIDE SEQUENCE [LARGE SCALE GENOMIC DNA]</scope>
    <source>
        <strain evidence="3 4">S8</strain>
    </source>
</reference>
<dbReference type="OrthoDB" id="68195at2"/>
<evidence type="ECO:0000313" key="4">
    <source>
        <dbReference type="Proteomes" id="UP000266313"/>
    </source>
</evidence>
<dbReference type="InterPro" id="IPR035940">
    <property type="entry name" value="CAP_sf"/>
</dbReference>
<proteinExistence type="predicted"/>
<evidence type="ECO:0000313" key="3">
    <source>
        <dbReference type="EMBL" id="BBA35318.1"/>
    </source>
</evidence>
<keyword evidence="4" id="KW-1185">Reference proteome</keyword>
<dbReference type="KEGG" id="mmai:sS8_3380"/>
<dbReference type="CDD" id="cd05379">
    <property type="entry name" value="CAP_bacterial"/>
    <property type="match status" value="1"/>
</dbReference>
<accession>A0A250KUH9</accession>
<feature type="domain" description="SCP" evidence="2">
    <location>
        <begin position="60"/>
        <end position="163"/>
    </location>
</feature>
<gene>
    <name evidence="3" type="ORF">sS8_3380</name>
</gene>